<reference evidence="1 2" key="1">
    <citation type="submission" date="2019-07" db="EMBL/GenBank/DDBJ databases">
        <authorList>
            <person name="Jastrzebski P J."/>
            <person name="Paukszto L."/>
            <person name="Jastrzebski P J."/>
        </authorList>
    </citation>
    <scope>NUCLEOTIDE SEQUENCE [LARGE SCALE GENOMIC DNA]</scope>
    <source>
        <strain evidence="1 2">WMS-il1</strain>
    </source>
</reference>
<protein>
    <submittedName>
        <fullName evidence="1">Uncharacterized protein</fullName>
    </submittedName>
</protein>
<gene>
    <name evidence="1" type="ORF">WMSIL1_LOCUS3630</name>
</gene>
<feature type="non-terminal residue" evidence="1">
    <location>
        <position position="1"/>
    </location>
</feature>
<sequence>HLSEKVSISRTIVADTAWSALLLASLACTGPSFSYNRPDQLKHAYDYILMRVPPKVLIINSLHQTHTKTPRDPSLSNASSIAQSFSSNSLFFP</sequence>
<evidence type="ECO:0000313" key="1">
    <source>
        <dbReference type="EMBL" id="VUZ43308.1"/>
    </source>
</evidence>
<dbReference type="Proteomes" id="UP000321570">
    <property type="component" value="Unassembled WGS sequence"/>
</dbReference>
<proteinExistence type="predicted"/>
<dbReference type="EMBL" id="CABIJS010000111">
    <property type="protein sequence ID" value="VUZ43308.1"/>
    <property type="molecule type" value="Genomic_DNA"/>
</dbReference>
<organism evidence="1 2">
    <name type="scientific">Hymenolepis diminuta</name>
    <name type="common">Rat tapeworm</name>
    <dbReference type="NCBI Taxonomy" id="6216"/>
    <lineage>
        <taxon>Eukaryota</taxon>
        <taxon>Metazoa</taxon>
        <taxon>Spiralia</taxon>
        <taxon>Lophotrochozoa</taxon>
        <taxon>Platyhelminthes</taxon>
        <taxon>Cestoda</taxon>
        <taxon>Eucestoda</taxon>
        <taxon>Cyclophyllidea</taxon>
        <taxon>Hymenolepididae</taxon>
        <taxon>Hymenolepis</taxon>
    </lineage>
</organism>
<keyword evidence="2" id="KW-1185">Reference proteome</keyword>
<name>A0A564Y971_HYMDI</name>
<evidence type="ECO:0000313" key="2">
    <source>
        <dbReference type="Proteomes" id="UP000321570"/>
    </source>
</evidence>
<dbReference type="AlphaFoldDB" id="A0A564Y971"/>
<accession>A0A564Y971</accession>